<comment type="subcellular location">
    <subcellularLocation>
        <location evidence="1">Nucleus</location>
    </subcellularLocation>
</comment>
<evidence type="ECO:0000313" key="6">
    <source>
        <dbReference type="EMBL" id="KAF7847198.1"/>
    </source>
</evidence>
<dbReference type="EMBL" id="MU091125">
    <property type="protein sequence ID" value="KAF7847198.1"/>
    <property type="molecule type" value="Genomic_DNA"/>
</dbReference>
<evidence type="ECO:0000256" key="3">
    <source>
        <dbReference type="ARBA" id="ARBA00023163"/>
    </source>
</evidence>
<dbReference type="FunFam" id="1.10.10.60:FF:000002">
    <property type="entry name" value="Myb family transcription factor"/>
    <property type="match status" value="1"/>
</dbReference>
<dbReference type="PANTHER" id="PTHR31496">
    <property type="entry name" value="TRANSCRIPTION FACTOR KAN2-RELATED"/>
    <property type="match status" value="1"/>
</dbReference>
<dbReference type="OrthoDB" id="551907at2759"/>
<keyword evidence="7" id="KW-1185">Reference proteome</keyword>
<gene>
    <name evidence="6" type="ORF">BT93_L3236</name>
</gene>
<dbReference type="GO" id="GO:0005634">
    <property type="term" value="C:nucleus"/>
    <property type="evidence" value="ECO:0007669"/>
    <property type="project" value="UniProtKB-SubCell"/>
</dbReference>
<dbReference type="GO" id="GO:0010158">
    <property type="term" value="P:abaxial cell fate specification"/>
    <property type="evidence" value="ECO:0007669"/>
    <property type="project" value="InterPro"/>
</dbReference>
<accession>A0A8T0CHQ4</accession>
<keyword evidence="4" id="KW-0539">Nucleus</keyword>
<dbReference type="SUPFAM" id="SSF46689">
    <property type="entry name" value="Homeodomain-like"/>
    <property type="match status" value="1"/>
</dbReference>
<evidence type="ECO:0000259" key="5">
    <source>
        <dbReference type="PROSITE" id="PS51294"/>
    </source>
</evidence>
<evidence type="ECO:0000256" key="2">
    <source>
        <dbReference type="ARBA" id="ARBA00023015"/>
    </source>
</evidence>
<protein>
    <recommendedName>
        <fullName evidence="5">HTH myb-type domain-containing protein</fullName>
    </recommendedName>
</protein>
<dbReference type="Gene3D" id="1.10.10.60">
    <property type="entry name" value="Homeodomain-like"/>
    <property type="match status" value="1"/>
</dbReference>
<feature type="domain" description="HTH myb-type" evidence="5">
    <location>
        <begin position="260"/>
        <end position="320"/>
    </location>
</feature>
<dbReference type="NCBIfam" id="TIGR01557">
    <property type="entry name" value="myb_SHAQKYF"/>
    <property type="match status" value="1"/>
</dbReference>
<comment type="caution">
    <text evidence="6">The sequence shown here is derived from an EMBL/GenBank/DDBJ whole genome shotgun (WGS) entry which is preliminary data.</text>
</comment>
<dbReference type="InterPro" id="IPR006447">
    <property type="entry name" value="Myb_dom_plants"/>
</dbReference>
<dbReference type="InterPro" id="IPR017930">
    <property type="entry name" value="Myb_dom"/>
</dbReference>
<dbReference type="GO" id="GO:0006355">
    <property type="term" value="P:regulation of DNA-templated transcription"/>
    <property type="evidence" value="ECO:0007669"/>
    <property type="project" value="InterPro"/>
</dbReference>
<dbReference type="PANTHER" id="PTHR31496:SF3">
    <property type="entry name" value="TRANSCRIPTION REPRESSOR KAN1"/>
    <property type="match status" value="1"/>
</dbReference>
<evidence type="ECO:0000313" key="7">
    <source>
        <dbReference type="Proteomes" id="UP000806378"/>
    </source>
</evidence>
<dbReference type="Proteomes" id="UP000806378">
    <property type="component" value="Unassembled WGS sequence"/>
</dbReference>
<organism evidence="6 7">
    <name type="scientific">Corymbia citriodora subsp. variegata</name>
    <dbReference type="NCBI Taxonomy" id="360336"/>
    <lineage>
        <taxon>Eukaryota</taxon>
        <taxon>Viridiplantae</taxon>
        <taxon>Streptophyta</taxon>
        <taxon>Embryophyta</taxon>
        <taxon>Tracheophyta</taxon>
        <taxon>Spermatophyta</taxon>
        <taxon>Magnoliopsida</taxon>
        <taxon>eudicotyledons</taxon>
        <taxon>Gunneridae</taxon>
        <taxon>Pentapetalae</taxon>
        <taxon>rosids</taxon>
        <taxon>malvids</taxon>
        <taxon>Myrtales</taxon>
        <taxon>Myrtaceae</taxon>
        <taxon>Myrtoideae</taxon>
        <taxon>Eucalypteae</taxon>
        <taxon>Corymbia</taxon>
    </lineage>
</organism>
<proteinExistence type="predicted"/>
<dbReference type="PROSITE" id="PS51294">
    <property type="entry name" value="HTH_MYB"/>
    <property type="match status" value="1"/>
</dbReference>
<dbReference type="Gramene" id="rna-gnl|WGS:JABURB|Cocit.L3236.1">
    <property type="protein sequence ID" value="cds-KAF7847198.1"/>
    <property type="gene ID" value="gene-BT93_L3236"/>
</dbReference>
<keyword evidence="3" id="KW-0804">Transcription</keyword>
<reference evidence="6" key="1">
    <citation type="submission" date="2020-05" db="EMBL/GenBank/DDBJ databases">
        <title>WGS assembly of Corymbia citriodora subspecies variegata.</title>
        <authorList>
            <person name="Barry K."/>
            <person name="Hundley H."/>
            <person name="Shu S."/>
            <person name="Jenkins J."/>
            <person name="Grimwood J."/>
            <person name="Baten A."/>
        </authorList>
    </citation>
    <scope>NUCLEOTIDE SEQUENCE</scope>
    <source>
        <strain evidence="6">CV2-018</strain>
    </source>
</reference>
<evidence type="ECO:0000256" key="4">
    <source>
        <dbReference type="ARBA" id="ARBA00023242"/>
    </source>
</evidence>
<name>A0A8T0CHQ4_CORYI</name>
<dbReference type="AlphaFoldDB" id="A0A8T0CHQ4"/>
<dbReference type="InterPro" id="IPR044847">
    <property type="entry name" value="KAN_fam"/>
</dbReference>
<dbReference type="GO" id="GO:0000976">
    <property type="term" value="F:transcription cis-regulatory region binding"/>
    <property type="evidence" value="ECO:0007669"/>
    <property type="project" value="InterPro"/>
</dbReference>
<keyword evidence="2" id="KW-0805">Transcription regulation</keyword>
<dbReference type="InterPro" id="IPR009057">
    <property type="entry name" value="Homeodomain-like_sf"/>
</dbReference>
<sequence length="321" mass="35131">MPLEGVFIEHSSNPAPDLSLHISLPSASTPSASICHDINGRDERFDLLSKGEARRSSSNCSAQVNSHAHTELSLAHPANATISNGNWCRMNFSVGAKDMLPNSPYQKGHKGGVSPVDVMDSTRPIKGIPVYQNRSFPFLPPENAREKDPKFCLTQVPYSSWSPSISPSSSCSSTAFHSPAPYLGRSLNPFSILNSGTPDASSSGYQIPATARLGGLSAYQLHQYHHPHHHQSQYAVIGSSEASHGMMRSRFVPKLPVKRSMRAPRMRWTSTLHARFVHAVELLGGHERATPKSVLELMDVKDLTLAHVKSHLQVVIIPRIK</sequence>
<evidence type="ECO:0000256" key="1">
    <source>
        <dbReference type="ARBA" id="ARBA00004123"/>
    </source>
</evidence>